<dbReference type="GO" id="GO:0004559">
    <property type="term" value="F:alpha-mannosidase activity"/>
    <property type="evidence" value="ECO:0007669"/>
    <property type="project" value="InterPro"/>
</dbReference>
<dbReference type="Proteomes" id="UP000186309">
    <property type="component" value="Chromosome"/>
</dbReference>
<keyword evidence="4" id="KW-1185">Reference proteome</keyword>
<reference evidence="4" key="1">
    <citation type="submission" date="2016-12" db="EMBL/GenBank/DDBJ databases">
        <title>Comparative genomics of four Isosphaeraceae planctomycetes: a common pool of plasmids and glycoside hydrolase genes.</title>
        <authorList>
            <person name="Ivanova A."/>
        </authorList>
    </citation>
    <scope>NUCLEOTIDE SEQUENCE [LARGE SCALE GENOMIC DNA]</scope>
    <source>
        <strain evidence="4">PX4</strain>
    </source>
</reference>
<sequence>MSTPELEPTESAAEPAVSPETPPPPSPPRTGWTLVALIPDDGKQPPADLSDATAQNAWCAVSALWHPSLLARASGLPKIEPIQDPSGPTPREIRLAVGGTLNLLPSGYRTQAADAGAILLESGPDRDAMIRQIQELLGAVGTPETSDDAAMIDTARDFLALGLVHWLVRDLSIAMGHHDAINEEALARETLAGADAWQNGDRPTAVNRLRAAFEVLTQARERSYPVDAYLLDLCLLDPALPAGALAAPLESRVAITFLAQADAIESQARQDPERIAALCQAITDGWVDVVGGAYSEAEDPLLPLESTFWQLRRGGAVYREHLEERNVETFARRRFGLSTQVPQLARRFGFRFAVHFALDGGKFPIRSEPKRLWESPDGSNLESLLRVPMPADRPSRGLMFPWLLATTMRNDHVATVPLVHWPAPVASWYLDLRRAATHSPVFGRWTTLNDYFHLTDRPYETFRPQPDAYATPYLAQSAARREPEPISRLARHHRLRAGVEAVQWTRALALALSSALQGASAEPHEHDPADDVAAVENAVETGKHAEAATALETLEPLWAKVLAGKIGSAGSSTHPKPRPGYLVVNPLGVARRVAVVLPDAAADLRPEGGLRAAQLTDDGVAAVVDLPAFGFAWIPRECDPERPAAPLGNVSASGRVLKNESIEVEIDDESGGIRGIMGVGESTARLGQQFIMTGLGEADGKPIVSRMKRERFEVEYAGPALVQAVATSRLVDPADGRALARVDLRYRLWTGRPVVEIDVSLSDIDPNWAANAAGADPWKHYLACRWAWPDSSAMLRRTVFFTPELSELERPETPDALDVSTRRQRTAMIFGGLPYHQKAGGRMLDTLLVAGSETGRNFRVGVVLDLEHPFHAAQDWTSPAPVVATDDGPPAMGDRGWLMNVDHKAVAVTHVGFTPTTFDDRGWGLVVHLVETAGQAARCRLRFFRNPTWARQCDFQGEAVVDLNVDGDAVLLDLMPNELARIEVSFG</sequence>
<dbReference type="OrthoDB" id="222074at2"/>
<dbReference type="Gene3D" id="3.20.110.10">
    <property type="entry name" value="Glycoside hydrolase 38, N terminal domain"/>
    <property type="match status" value="1"/>
</dbReference>
<accession>A0A1U7CKD4</accession>
<organism evidence="3 4">
    <name type="scientific">Paludisphaera borealis</name>
    <dbReference type="NCBI Taxonomy" id="1387353"/>
    <lineage>
        <taxon>Bacteria</taxon>
        <taxon>Pseudomonadati</taxon>
        <taxon>Planctomycetota</taxon>
        <taxon>Planctomycetia</taxon>
        <taxon>Isosphaerales</taxon>
        <taxon>Isosphaeraceae</taxon>
        <taxon>Paludisphaera</taxon>
    </lineage>
</organism>
<feature type="compositionally biased region" description="Low complexity" evidence="1">
    <location>
        <begin position="9"/>
        <end position="19"/>
    </location>
</feature>
<dbReference type="InterPro" id="IPR027291">
    <property type="entry name" value="Glyco_hydro_38_N_sf"/>
</dbReference>
<name>A0A1U7CKD4_9BACT</name>
<feature type="region of interest" description="Disordered" evidence="1">
    <location>
        <begin position="1"/>
        <end position="33"/>
    </location>
</feature>
<dbReference type="STRING" id="1387353.BSF38_00818"/>
<evidence type="ECO:0000313" key="3">
    <source>
        <dbReference type="EMBL" id="APW59395.1"/>
    </source>
</evidence>
<dbReference type="AlphaFoldDB" id="A0A1U7CKD4"/>
<dbReference type="EMBL" id="CP019082">
    <property type="protein sequence ID" value="APW59395.1"/>
    <property type="molecule type" value="Genomic_DNA"/>
</dbReference>
<evidence type="ECO:0000256" key="1">
    <source>
        <dbReference type="SAM" id="MobiDB-lite"/>
    </source>
</evidence>
<dbReference type="InterPro" id="IPR000602">
    <property type="entry name" value="Glyco_hydro_38_N"/>
</dbReference>
<dbReference type="InterPro" id="IPR011330">
    <property type="entry name" value="Glyco_hydro/deAcase_b/a-brl"/>
</dbReference>
<evidence type="ECO:0000313" key="4">
    <source>
        <dbReference type="Proteomes" id="UP000186309"/>
    </source>
</evidence>
<dbReference type="SUPFAM" id="SSF88713">
    <property type="entry name" value="Glycoside hydrolase/deacetylase"/>
    <property type="match status" value="1"/>
</dbReference>
<dbReference type="GO" id="GO:0006013">
    <property type="term" value="P:mannose metabolic process"/>
    <property type="evidence" value="ECO:0007669"/>
    <property type="project" value="InterPro"/>
</dbReference>
<protein>
    <recommendedName>
        <fullName evidence="2">Glycoside hydrolase family 38 N-terminal domain-containing protein</fullName>
    </recommendedName>
</protein>
<dbReference type="Pfam" id="PF01074">
    <property type="entry name" value="Glyco_hydro_38N"/>
    <property type="match status" value="1"/>
</dbReference>
<dbReference type="KEGG" id="pbor:BSF38_00818"/>
<dbReference type="RefSeq" id="WP_076343582.1">
    <property type="nucleotide sequence ID" value="NZ_CP019082.1"/>
</dbReference>
<feature type="domain" description="Glycoside hydrolase family 38 N-terminal" evidence="2">
    <location>
        <begin position="259"/>
        <end position="391"/>
    </location>
</feature>
<gene>
    <name evidence="3" type="ORF">BSF38_00818</name>
</gene>
<evidence type="ECO:0000259" key="2">
    <source>
        <dbReference type="Pfam" id="PF01074"/>
    </source>
</evidence>
<proteinExistence type="predicted"/>